<proteinExistence type="predicted"/>
<evidence type="ECO:0000313" key="2">
    <source>
        <dbReference type="Proteomes" id="UP000036520"/>
    </source>
</evidence>
<organism evidence="1 2">
    <name type="scientific">Cyclobacterium amurskyense</name>
    <dbReference type="NCBI Taxonomy" id="320787"/>
    <lineage>
        <taxon>Bacteria</taxon>
        <taxon>Pseudomonadati</taxon>
        <taxon>Bacteroidota</taxon>
        <taxon>Cytophagia</taxon>
        <taxon>Cytophagales</taxon>
        <taxon>Cyclobacteriaceae</taxon>
        <taxon>Cyclobacterium</taxon>
    </lineage>
</organism>
<dbReference type="Proteomes" id="UP000036520">
    <property type="component" value="Chromosome"/>
</dbReference>
<protein>
    <submittedName>
        <fullName evidence="1">Uncharacterized protein</fullName>
    </submittedName>
</protein>
<dbReference type="AlphaFoldDB" id="A0A0H4PHK0"/>
<gene>
    <name evidence="1" type="ORF">CA2015_2943</name>
</gene>
<accession>A0A0H4PHK0</accession>
<evidence type="ECO:0000313" key="1">
    <source>
        <dbReference type="EMBL" id="AKP52348.1"/>
    </source>
</evidence>
<sequence>MFKALFGFWHLIGLYSFQRFNFIHENIYRNDTLGHFVGALLAPCHNCFIALPANLVDIIAFPFAWIWGNPHPFYDICLIYVAFYSFTLM</sequence>
<keyword evidence="2" id="KW-1185">Reference proteome</keyword>
<dbReference type="KEGG" id="camu:CA2015_2943"/>
<reference evidence="1 2" key="1">
    <citation type="submission" date="2015-07" db="EMBL/GenBank/DDBJ databases">
        <authorList>
            <person name="Kim K.M."/>
        </authorList>
    </citation>
    <scope>NUCLEOTIDE SEQUENCE [LARGE SCALE GENOMIC DNA]</scope>
    <source>
        <strain evidence="1 2">KCTC 12363</strain>
    </source>
</reference>
<dbReference type="EMBL" id="CP012040">
    <property type="protein sequence ID" value="AKP52348.1"/>
    <property type="molecule type" value="Genomic_DNA"/>
</dbReference>
<name>A0A0H4PHK0_9BACT</name>